<dbReference type="GeneID" id="103507723"/>
<organism evidence="5">
    <name type="scientific">Diaphorina citri</name>
    <name type="common">Asian citrus psyllid</name>
    <dbReference type="NCBI Taxonomy" id="121845"/>
    <lineage>
        <taxon>Eukaryota</taxon>
        <taxon>Metazoa</taxon>
        <taxon>Ecdysozoa</taxon>
        <taxon>Arthropoda</taxon>
        <taxon>Hexapoda</taxon>
        <taxon>Insecta</taxon>
        <taxon>Pterygota</taxon>
        <taxon>Neoptera</taxon>
        <taxon>Paraneoptera</taxon>
        <taxon>Hemiptera</taxon>
        <taxon>Sternorrhyncha</taxon>
        <taxon>Psylloidea</taxon>
        <taxon>Psyllidae</taxon>
        <taxon>Diaphorininae</taxon>
        <taxon>Diaphorina</taxon>
    </lineage>
</organism>
<dbReference type="InterPro" id="IPR053025">
    <property type="entry name" value="Mito_ATP_Synthase-Asso"/>
</dbReference>
<dbReference type="PANTHER" id="PTHR44873:SF1">
    <property type="entry name" value="DNAJ HOMOLOG SUBFAMILY C MEMBER 30, MITOCHONDRIAL"/>
    <property type="match status" value="1"/>
</dbReference>
<dbReference type="RefSeq" id="XP_008470446.1">
    <property type="nucleotide sequence ID" value="XM_008472224.3"/>
</dbReference>
<dbReference type="STRING" id="121845.A0A1S3CYK0"/>
<dbReference type="AlphaFoldDB" id="A0A1S3CYK0"/>
<dbReference type="PROSITE" id="PS00636">
    <property type="entry name" value="DNAJ_1"/>
    <property type="match status" value="1"/>
</dbReference>
<dbReference type="PRINTS" id="PR00625">
    <property type="entry name" value="JDOMAIN"/>
</dbReference>
<dbReference type="PROSITE" id="PS50076">
    <property type="entry name" value="DNAJ_2"/>
    <property type="match status" value="1"/>
</dbReference>
<dbReference type="InterPro" id="IPR001623">
    <property type="entry name" value="DnaJ_domain"/>
</dbReference>
<dbReference type="CDD" id="cd06257">
    <property type="entry name" value="DnaJ"/>
    <property type="match status" value="1"/>
</dbReference>
<sequence>MYPFRNNVCNLTWAVVKYHRFSTSALYSSQAKVNYYSHLQVGSEATQNEIKASYYRLSKLYHPDKNKGSEAAAKKFREITAAYEVLGNIRTRKLYDRGLANTEIIYETPTGAATHDDSKENGSAFNKTRQAKKPSKVYKGHTEQYNFDEWTRAHYSASFSKINESRQQREVKERMETFSKEEQRSFSLMDPLMFVIVSIVMIQIFFTSDYDDATLVDRRKLAQAEAAKKEAQKTPLENPDVP</sequence>
<feature type="compositionally biased region" description="Basic and acidic residues" evidence="1">
    <location>
        <begin position="223"/>
        <end position="232"/>
    </location>
</feature>
<reference evidence="5" key="1">
    <citation type="submission" date="2023-09" db="UniProtKB">
        <authorList>
            <consortium name="RefSeq"/>
        </authorList>
    </citation>
    <scope>IDENTIFICATION</scope>
</reference>
<feature type="region of interest" description="Disordered" evidence="1">
    <location>
        <begin position="223"/>
        <end position="242"/>
    </location>
</feature>
<feature type="region of interest" description="Disordered" evidence="1">
    <location>
        <begin position="112"/>
        <end position="138"/>
    </location>
</feature>
<feature type="transmembrane region" description="Helical" evidence="2">
    <location>
        <begin position="188"/>
        <end position="206"/>
    </location>
</feature>
<evidence type="ECO:0000256" key="1">
    <source>
        <dbReference type="SAM" id="MobiDB-lite"/>
    </source>
</evidence>
<dbReference type="KEGG" id="dci:103507723"/>
<dbReference type="OMA" id="HEYQWIE"/>
<keyword evidence="2" id="KW-0472">Membrane</keyword>
<dbReference type="Pfam" id="PF00226">
    <property type="entry name" value="DnaJ"/>
    <property type="match status" value="1"/>
</dbReference>
<evidence type="ECO:0000313" key="5">
    <source>
        <dbReference type="RefSeq" id="XP_008470446.1"/>
    </source>
</evidence>
<feature type="compositionally biased region" description="Basic residues" evidence="1">
    <location>
        <begin position="129"/>
        <end position="138"/>
    </location>
</feature>
<dbReference type="Proteomes" id="UP000079169">
    <property type="component" value="Unplaced"/>
</dbReference>
<evidence type="ECO:0000313" key="7">
    <source>
        <dbReference type="RefSeq" id="XP_026678330.1"/>
    </source>
</evidence>
<gene>
    <name evidence="5 6 7" type="primary">LOC103507723</name>
</gene>
<evidence type="ECO:0000259" key="3">
    <source>
        <dbReference type="PROSITE" id="PS50076"/>
    </source>
</evidence>
<keyword evidence="4" id="KW-1185">Reference proteome</keyword>
<dbReference type="PANTHER" id="PTHR44873">
    <property type="entry name" value="DNAJ HOMOLOG SUBFAMILY C MEMBER 30, MITOCHONDRIAL"/>
    <property type="match status" value="1"/>
</dbReference>
<dbReference type="SMART" id="SM00271">
    <property type="entry name" value="DnaJ"/>
    <property type="match status" value="1"/>
</dbReference>
<dbReference type="InterPro" id="IPR018253">
    <property type="entry name" value="DnaJ_domain_CS"/>
</dbReference>
<dbReference type="PaxDb" id="121845-A0A1S3CYK0"/>
<evidence type="ECO:0000313" key="4">
    <source>
        <dbReference type="Proteomes" id="UP000079169"/>
    </source>
</evidence>
<dbReference type="InterPro" id="IPR036869">
    <property type="entry name" value="J_dom_sf"/>
</dbReference>
<evidence type="ECO:0000313" key="6">
    <source>
        <dbReference type="RefSeq" id="XP_026678329.1"/>
    </source>
</evidence>
<dbReference type="RefSeq" id="XP_026678329.1">
    <property type="nucleotide sequence ID" value="XM_026822528.1"/>
</dbReference>
<dbReference type="SUPFAM" id="SSF46565">
    <property type="entry name" value="Chaperone J-domain"/>
    <property type="match status" value="1"/>
</dbReference>
<name>A0A1S3CYK0_DIACI</name>
<feature type="domain" description="J" evidence="3">
    <location>
        <begin position="34"/>
        <end position="99"/>
    </location>
</feature>
<dbReference type="RefSeq" id="XP_026678330.1">
    <property type="nucleotide sequence ID" value="XM_026822529.1"/>
</dbReference>
<protein>
    <submittedName>
        <fullName evidence="5 6">DnaJ homolog subfamily C member 30 isoform X1</fullName>
    </submittedName>
    <submittedName>
        <fullName evidence="7">DnaJ homolog subfamily C member 30 isoform X2</fullName>
    </submittedName>
</protein>
<proteinExistence type="predicted"/>
<dbReference type="Gene3D" id="1.10.287.110">
    <property type="entry name" value="DnaJ domain"/>
    <property type="match status" value="1"/>
</dbReference>
<accession>A0A1S3CYK0</accession>
<evidence type="ECO:0000256" key="2">
    <source>
        <dbReference type="SAM" id="Phobius"/>
    </source>
</evidence>
<keyword evidence="2" id="KW-0812">Transmembrane</keyword>
<keyword evidence="2" id="KW-1133">Transmembrane helix</keyword>